<dbReference type="AlphaFoldDB" id="A0A0C3BJ76"/>
<evidence type="ECO:0000256" key="1">
    <source>
        <dbReference type="SAM" id="MobiDB-lite"/>
    </source>
</evidence>
<dbReference type="EMBL" id="KN831802">
    <property type="protein sequence ID" value="KIM36775.1"/>
    <property type="molecule type" value="Genomic_DNA"/>
</dbReference>
<feature type="region of interest" description="Disordered" evidence="1">
    <location>
        <begin position="228"/>
        <end position="461"/>
    </location>
</feature>
<name>A0A0C3BJ76_HEBCY</name>
<feature type="compositionally biased region" description="Low complexity" evidence="1">
    <location>
        <begin position="319"/>
        <end position="346"/>
    </location>
</feature>
<reference evidence="4" key="2">
    <citation type="submission" date="2015-01" db="EMBL/GenBank/DDBJ databases">
        <title>Evolutionary Origins and Diversification of the Mycorrhizal Mutualists.</title>
        <authorList>
            <consortium name="DOE Joint Genome Institute"/>
            <consortium name="Mycorrhizal Genomics Consortium"/>
            <person name="Kohler A."/>
            <person name="Kuo A."/>
            <person name="Nagy L.G."/>
            <person name="Floudas D."/>
            <person name="Copeland A."/>
            <person name="Barry K.W."/>
            <person name="Cichocki N."/>
            <person name="Veneault-Fourrey C."/>
            <person name="LaButti K."/>
            <person name="Lindquist E.A."/>
            <person name="Lipzen A."/>
            <person name="Lundell T."/>
            <person name="Morin E."/>
            <person name="Murat C."/>
            <person name="Riley R."/>
            <person name="Ohm R."/>
            <person name="Sun H."/>
            <person name="Tunlid A."/>
            <person name="Henrissat B."/>
            <person name="Grigoriev I.V."/>
            <person name="Hibbett D.S."/>
            <person name="Martin F."/>
        </authorList>
    </citation>
    <scope>NUCLEOTIDE SEQUENCE [LARGE SCALE GENOMIC DNA]</scope>
    <source>
        <strain evidence="4">h7</strain>
    </source>
</reference>
<organism evidence="3 4">
    <name type="scientific">Hebeloma cylindrosporum</name>
    <dbReference type="NCBI Taxonomy" id="76867"/>
    <lineage>
        <taxon>Eukaryota</taxon>
        <taxon>Fungi</taxon>
        <taxon>Dikarya</taxon>
        <taxon>Basidiomycota</taxon>
        <taxon>Agaricomycotina</taxon>
        <taxon>Agaricomycetes</taxon>
        <taxon>Agaricomycetidae</taxon>
        <taxon>Agaricales</taxon>
        <taxon>Agaricineae</taxon>
        <taxon>Hymenogastraceae</taxon>
        <taxon>Hebeloma</taxon>
    </lineage>
</organism>
<dbReference type="SUPFAM" id="SSF54695">
    <property type="entry name" value="POZ domain"/>
    <property type="match status" value="1"/>
</dbReference>
<accession>A0A0C3BJ76</accession>
<dbReference type="STRING" id="686832.A0A0C3BJ76"/>
<dbReference type="SMART" id="SM00225">
    <property type="entry name" value="BTB"/>
    <property type="match status" value="1"/>
</dbReference>
<dbReference type="HOGENOM" id="CLU_047592_0_1_1"/>
<dbReference type="InterPro" id="IPR000210">
    <property type="entry name" value="BTB/POZ_dom"/>
</dbReference>
<feature type="compositionally biased region" description="Pro residues" evidence="1">
    <location>
        <begin position="404"/>
        <end position="416"/>
    </location>
</feature>
<evidence type="ECO:0000313" key="4">
    <source>
        <dbReference type="Proteomes" id="UP000053424"/>
    </source>
</evidence>
<keyword evidence="4" id="KW-1185">Reference proteome</keyword>
<proteinExistence type="predicted"/>
<feature type="compositionally biased region" description="Polar residues" evidence="1">
    <location>
        <begin position="452"/>
        <end position="461"/>
    </location>
</feature>
<feature type="compositionally biased region" description="Polar residues" evidence="1">
    <location>
        <begin position="228"/>
        <end position="237"/>
    </location>
</feature>
<dbReference type="OrthoDB" id="9997739at2759"/>
<evidence type="ECO:0000313" key="3">
    <source>
        <dbReference type="EMBL" id="KIM36775.1"/>
    </source>
</evidence>
<feature type="compositionally biased region" description="Low complexity" evidence="1">
    <location>
        <begin position="417"/>
        <end position="442"/>
    </location>
</feature>
<gene>
    <name evidence="3" type="ORF">M413DRAFT_448908</name>
</gene>
<dbReference type="InterPro" id="IPR011333">
    <property type="entry name" value="SKP1/BTB/POZ_sf"/>
</dbReference>
<dbReference type="Pfam" id="PF00651">
    <property type="entry name" value="BTB"/>
    <property type="match status" value="1"/>
</dbReference>
<dbReference type="PROSITE" id="PS50097">
    <property type="entry name" value="BTB"/>
    <property type="match status" value="1"/>
</dbReference>
<dbReference type="Gene3D" id="3.30.710.10">
    <property type="entry name" value="Potassium Channel Kv1.1, Chain A"/>
    <property type="match status" value="1"/>
</dbReference>
<dbReference type="Proteomes" id="UP000053424">
    <property type="component" value="Unassembled WGS sequence"/>
</dbReference>
<sequence>MSTEDNLRPLKRHAEYYIPTGDLFILVDEIQFRVHRYFFERESTYFQDRLEVPASPGAKLLGSDDSTAIKLNDLSPEEFAKFLWVFYNKTYSLYDAPVEDWEIILTLSNKWRFPGVKDLAIRELEKKTMSDVKRIKLYTANLVDRNYLIRCYAALCEREEPLTAEEGEDLGMKDVIRIAAAREQARASRLPSGARSPLTATIHGPDLHEVIREVFQIASVEVMTSTTDQTTNITGALTTQPTPQPTRKPPQKVTKKPTGQITKPGQPPTTATSPKLEVTPTPPTPTTKTAQVLAPQPPTKETTPTPPPPPPKEEKEATKATTATPPPTTTTATTTTAAAANLTETTSEVENGVPAQQQKAEEVSGTGPKTDAPPPPPATGSTEVDHLLGNASITDSNVTGQAPPTDPSSPVSPSPDGPFAGLMSMPPSSSSRFSSVFGQASSGLPSFFDELSTWSQDNNRL</sequence>
<feature type="compositionally biased region" description="Polar residues" evidence="1">
    <location>
        <begin position="391"/>
        <end position="402"/>
    </location>
</feature>
<evidence type="ECO:0000259" key="2">
    <source>
        <dbReference type="PROSITE" id="PS50097"/>
    </source>
</evidence>
<protein>
    <recommendedName>
        <fullName evidence="2">BTB domain-containing protein</fullName>
    </recommendedName>
</protein>
<feature type="domain" description="BTB" evidence="2">
    <location>
        <begin position="21"/>
        <end position="95"/>
    </location>
</feature>
<reference evidence="3 4" key="1">
    <citation type="submission" date="2014-04" db="EMBL/GenBank/DDBJ databases">
        <authorList>
            <consortium name="DOE Joint Genome Institute"/>
            <person name="Kuo A."/>
            <person name="Gay G."/>
            <person name="Dore J."/>
            <person name="Kohler A."/>
            <person name="Nagy L.G."/>
            <person name="Floudas D."/>
            <person name="Copeland A."/>
            <person name="Barry K.W."/>
            <person name="Cichocki N."/>
            <person name="Veneault-Fourrey C."/>
            <person name="LaButti K."/>
            <person name="Lindquist E.A."/>
            <person name="Lipzen A."/>
            <person name="Lundell T."/>
            <person name="Morin E."/>
            <person name="Murat C."/>
            <person name="Sun H."/>
            <person name="Tunlid A."/>
            <person name="Henrissat B."/>
            <person name="Grigoriev I.V."/>
            <person name="Hibbett D.S."/>
            <person name="Martin F."/>
            <person name="Nordberg H.P."/>
            <person name="Cantor M.N."/>
            <person name="Hua S.X."/>
        </authorList>
    </citation>
    <scope>NUCLEOTIDE SEQUENCE [LARGE SCALE GENOMIC DNA]</scope>
    <source>
        <strain evidence="4">h7</strain>
    </source>
</reference>